<comment type="caution">
    <text evidence="9">The sequence shown here is derived from an EMBL/GenBank/DDBJ whole genome shotgun (WGS) entry which is preliminary data.</text>
</comment>
<comment type="subcellular location">
    <subcellularLocation>
        <location evidence="1">Cell membrane</location>
        <topology evidence="1">Multi-pass membrane protein</topology>
    </subcellularLocation>
</comment>
<evidence type="ECO:0000313" key="9">
    <source>
        <dbReference type="EMBL" id="GAB79314.1"/>
    </source>
</evidence>
<feature type="transmembrane region" description="Helical" evidence="8">
    <location>
        <begin position="344"/>
        <end position="363"/>
    </location>
</feature>
<dbReference type="EMBL" id="BAGZ01000022">
    <property type="protein sequence ID" value="GAB79314.1"/>
    <property type="molecule type" value="Genomic_DNA"/>
</dbReference>
<evidence type="ECO:0000256" key="5">
    <source>
        <dbReference type="ARBA" id="ARBA00022692"/>
    </source>
</evidence>
<evidence type="ECO:0000256" key="7">
    <source>
        <dbReference type="ARBA" id="ARBA00023136"/>
    </source>
</evidence>
<keyword evidence="4" id="KW-1003">Cell membrane</keyword>
<name>K6VRC7_9MICO</name>
<dbReference type="PANTHER" id="PTHR30472">
    <property type="entry name" value="FERRIC ENTEROBACTIN TRANSPORT SYSTEM PERMEASE PROTEIN"/>
    <property type="match status" value="1"/>
</dbReference>
<reference evidence="9 10" key="1">
    <citation type="submission" date="2012-08" db="EMBL/GenBank/DDBJ databases">
        <title>Whole genome shotgun sequence of Austwickia chelonae NBRC 105200.</title>
        <authorList>
            <person name="Yoshida I."/>
            <person name="Hosoyama A."/>
            <person name="Tsuchikane K."/>
            <person name="Katsumata H."/>
            <person name="Ando Y."/>
            <person name="Ohji S."/>
            <person name="Hamada M."/>
            <person name="Tamura T."/>
            <person name="Yamazoe A."/>
            <person name="Yamazaki S."/>
            <person name="Fujita N."/>
        </authorList>
    </citation>
    <scope>NUCLEOTIDE SEQUENCE [LARGE SCALE GENOMIC DNA]</scope>
    <source>
        <strain evidence="9 10">NBRC 105200</strain>
    </source>
</reference>
<dbReference type="eggNOG" id="COG0609">
    <property type="taxonomic scope" value="Bacteria"/>
</dbReference>
<evidence type="ECO:0000256" key="2">
    <source>
        <dbReference type="ARBA" id="ARBA00007935"/>
    </source>
</evidence>
<comment type="similarity">
    <text evidence="2">Belongs to the binding-protein-dependent transport system permease family. FecCD subfamily.</text>
</comment>
<dbReference type="CDD" id="cd06550">
    <property type="entry name" value="TM_ABC_iron-siderophores_like"/>
    <property type="match status" value="1"/>
</dbReference>
<keyword evidence="3" id="KW-0813">Transport</keyword>
<dbReference type="AlphaFoldDB" id="K6VRC7"/>
<dbReference type="SUPFAM" id="SSF81345">
    <property type="entry name" value="ABC transporter involved in vitamin B12 uptake, BtuC"/>
    <property type="match status" value="1"/>
</dbReference>
<feature type="transmembrane region" description="Helical" evidence="8">
    <location>
        <begin position="94"/>
        <end position="111"/>
    </location>
</feature>
<evidence type="ECO:0000256" key="4">
    <source>
        <dbReference type="ARBA" id="ARBA00022475"/>
    </source>
</evidence>
<dbReference type="Pfam" id="PF01032">
    <property type="entry name" value="FecCD"/>
    <property type="match status" value="1"/>
</dbReference>
<dbReference type="InterPro" id="IPR037294">
    <property type="entry name" value="ABC_BtuC-like"/>
</dbReference>
<gene>
    <name evidence="9" type="ORF">AUCHE_22_00840</name>
</gene>
<keyword evidence="7 8" id="KW-0472">Membrane</keyword>
<keyword evidence="5 8" id="KW-0812">Transmembrane</keyword>
<keyword evidence="6 8" id="KW-1133">Transmembrane helix</keyword>
<dbReference type="GO" id="GO:0022857">
    <property type="term" value="F:transmembrane transporter activity"/>
    <property type="evidence" value="ECO:0007669"/>
    <property type="project" value="InterPro"/>
</dbReference>
<evidence type="ECO:0000256" key="3">
    <source>
        <dbReference type="ARBA" id="ARBA00022448"/>
    </source>
</evidence>
<feature type="transmembrane region" description="Helical" evidence="8">
    <location>
        <begin position="152"/>
        <end position="173"/>
    </location>
</feature>
<proteinExistence type="inferred from homology"/>
<dbReference type="STRING" id="100225.SAMN05421595_2624"/>
<keyword evidence="10" id="KW-1185">Reference proteome</keyword>
<dbReference type="PANTHER" id="PTHR30472:SF1">
    <property type="entry name" value="FE(3+) DICITRATE TRANSPORT SYSTEM PERMEASE PROTEIN FECC-RELATED"/>
    <property type="match status" value="1"/>
</dbReference>
<dbReference type="GO" id="GO:0005886">
    <property type="term" value="C:plasma membrane"/>
    <property type="evidence" value="ECO:0007669"/>
    <property type="project" value="UniProtKB-SubCell"/>
</dbReference>
<feature type="transmembrane region" description="Helical" evidence="8">
    <location>
        <begin position="185"/>
        <end position="207"/>
    </location>
</feature>
<feature type="transmembrane region" description="Helical" evidence="8">
    <location>
        <begin position="41"/>
        <end position="61"/>
    </location>
</feature>
<dbReference type="InterPro" id="IPR000522">
    <property type="entry name" value="ABC_transptr_permease_BtuC"/>
</dbReference>
<protein>
    <submittedName>
        <fullName evidence="9">Putative iron-siderophore ABC transporter permease protein</fullName>
    </submittedName>
</protein>
<evidence type="ECO:0000256" key="6">
    <source>
        <dbReference type="ARBA" id="ARBA00022989"/>
    </source>
</evidence>
<dbReference type="Gene3D" id="1.10.3470.10">
    <property type="entry name" value="ABC transporter involved in vitamin B12 uptake, BtuC"/>
    <property type="match status" value="1"/>
</dbReference>
<feature type="transmembrane region" description="Helical" evidence="8">
    <location>
        <begin position="123"/>
        <end position="146"/>
    </location>
</feature>
<evidence type="ECO:0000256" key="8">
    <source>
        <dbReference type="SAM" id="Phobius"/>
    </source>
</evidence>
<accession>K6VRC7</accession>
<feature type="transmembrane region" description="Helical" evidence="8">
    <location>
        <begin position="279"/>
        <end position="302"/>
    </location>
</feature>
<evidence type="ECO:0000256" key="1">
    <source>
        <dbReference type="ARBA" id="ARBA00004651"/>
    </source>
</evidence>
<dbReference type="GO" id="GO:0033214">
    <property type="term" value="P:siderophore-iron import into cell"/>
    <property type="evidence" value="ECO:0007669"/>
    <property type="project" value="TreeGrafter"/>
</dbReference>
<sequence length="368" mass="36986">MTSGDDIRGAHRDSFTNQVRLTLPMNVTESAKHPQAARRTAALAAVLTTLLTATVASIALGNHTLTPGELWQAVTVHDGSHAAVIVHDLRLPRTLLGLVVGAALGIAGVLAQSLTRNNLADPGLLGVSSGAALAVVLATTTGLLTGGFHGTALWAFAGALGATALVFGATTVADRRRQAGASDATLPVIGIATSAALGAATSAIVLLDARSLDAYRFWSVGALAGRTPDTWTVALPLIGLGTLLAALAGRGLDAIALGDDLASGLGVDLRRLRMLTVTAIALLTGTAVAACGPLAFVGLLVAHTGRALVGPRHSLLLPLSAPLGACAVLTADVLGRLIAGHHELATGVVLGLIGGPLFAVLVARKVHR</sequence>
<organism evidence="9 10">
    <name type="scientific">Austwickia chelonae NBRC 105200</name>
    <dbReference type="NCBI Taxonomy" id="1184607"/>
    <lineage>
        <taxon>Bacteria</taxon>
        <taxon>Bacillati</taxon>
        <taxon>Actinomycetota</taxon>
        <taxon>Actinomycetes</taxon>
        <taxon>Micrococcales</taxon>
        <taxon>Dermatophilaceae</taxon>
        <taxon>Austwickia</taxon>
    </lineage>
</organism>
<dbReference type="Proteomes" id="UP000008495">
    <property type="component" value="Unassembled WGS sequence"/>
</dbReference>
<evidence type="ECO:0000313" key="10">
    <source>
        <dbReference type="Proteomes" id="UP000008495"/>
    </source>
</evidence>